<keyword evidence="1" id="KW-0732">Signal</keyword>
<dbReference type="Proteomes" id="UP000235116">
    <property type="component" value="Chromosome"/>
</dbReference>
<feature type="signal peptide" evidence="1">
    <location>
        <begin position="1"/>
        <end position="24"/>
    </location>
</feature>
<dbReference type="RefSeq" id="WP_101895380.1">
    <property type="nucleotide sequence ID" value="NZ_CP022684.1"/>
</dbReference>
<feature type="chain" id="PRO_5014966453" description="Tetratricopeptide repeat protein" evidence="1">
    <location>
        <begin position="25"/>
        <end position="284"/>
    </location>
</feature>
<accession>A0A2K9LRB8</accession>
<name>A0A2K9LRB8_9GAMM</name>
<reference evidence="3" key="1">
    <citation type="submission" date="2017-08" db="EMBL/GenBank/DDBJ databases">
        <title>Direct submision.</title>
        <authorList>
            <person name="Kim S.-J."/>
            <person name="Rhee S.-K."/>
        </authorList>
    </citation>
    <scope>NUCLEOTIDE SEQUENCE [LARGE SCALE GENOMIC DNA]</scope>
    <source>
        <strain evidence="3">GI5</strain>
    </source>
</reference>
<dbReference type="AlphaFoldDB" id="A0A2K9LRB8"/>
<dbReference type="EMBL" id="CP022684">
    <property type="protein sequence ID" value="AUM14005.1"/>
    <property type="molecule type" value="Genomic_DNA"/>
</dbReference>
<organism evidence="2 3">
    <name type="scientific">Ketobacter alkanivorans</name>
    <dbReference type="NCBI Taxonomy" id="1917421"/>
    <lineage>
        <taxon>Bacteria</taxon>
        <taxon>Pseudomonadati</taxon>
        <taxon>Pseudomonadota</taxon>
        <taxon>Gammaproteobacteria</taxon>
        <taxon>Pseudomonadales</taxon>
        <taxon>Ketobacteraceae</taxon>
        <taxon>Ketobacter</taxon>
    </lineage>
</organism>
<evidence type="ECO:0008006" key="4">
    <source>
        <dbReference type="Google" id="ProtNLM"/>
    </source>
</evidence>
<proteinExistence type="predicted"/>
<evidence type="ECO:0000313" key="2">
    <source>
        <dbReference type="EMBL" id="AUM14005.1"/>
    </source>
</evidence>
<evidence type="ECO:0000256" key="1">
    <source>
        <dbReference type="SAM" id="SignalP"/>
    </source>
</evidence>
<gene>
    <name evidence="2" type="ORF">Kalk_16920</name>
</gene>
<protein>
    <recommendedName>
        <fullName evidence="4">Tetratricopeptide repeat protein</fullName>
    </recommendedName>
</protein>
<dbReference type="OrthoDB" id="6357069at2"/>
<sequence length="284" mass="31286">MIKRFVPHMLAACLTLVAASSVSALPADIEADRLVLAAEEKLGAQDYEAARGYLDRVDGLKVTPVPKFYYLSGQIAFHYGELSKASELLSQYVEEAGREGDAYEDALRKITQIEEQMQSQEAVSQSRDQLRDIKAASGIEREDTAGQAYDEKIRKLYIAPSLKDSLVLHINSLLSSYEYMEGRIKNRKTSERLEFQVSLQGTSQLSVARKQVKPANSGQSSISTSTIDAFGVNPFVSYRCSSAADQCQIKHPVTGAEWIVIAADESAAKELSTALTRLIKALQR</sequence>
<evidence type="ECO:0000313" key="3">
    <source>
        <dbReference type="Proteomes" id="UP000235116"/>
    </source>
</evidence>
<dbReference type="KEGG" id="kak:Kalk_16920"/>
<keyword evidence="3" id="KW-1185">Reference proteome</keyword>